<evidence type="ECO:0000256" key="1">
    <source>
        <dbReference type="ARBA" id="ARBA00004245"/>
    </source>
</evidence>
<organism evidence="9">
    <name type="scientific">Capitella teleta</name>
    <name type="common">Polychaete worm</name>
    <dbReference type="NCBI Taxonomy" id="283909"/>
    <lineage>
        <taxon>Eukaryota</taxon>
        <taxon>Metazoa</taxon>
        <taxon>Spiralia</taxon>
        <taxon>Lophotrochozoa</taxon>
        <taxon>Annelida</taxon>
        <taxon>Polychaeta</taxon>
        <taxon>Sedentaria</taxon>
        <taxon>Scolecida</taxon>
        <taxon>Capitellidae</taxon>
        <taxon>Capitella</taxon>
    </lineage>
</organism>
<evidence type="ECO:0000256" key="4">
    <source>
        <dbReference type="ARBA" id="ARBA00023212"/>
    </source>
</evidence>
<dbReference type="STRING" id="283909.R7TAH5"/>
<dbReference type="EMBL" id="AMQN01015378">
    <property type="status" value="NOT_ANNOTATED_CDS"/>
    <property type="molecule type" value="Genomic_DNA"/>
</dbReference>
<dbReference type="GO" id="GO:0007018">
    <property type="term" value="P:microtubule-based movement"/>
    <property type="evidence" value="ECO:0007669"/>
    <property type="project" value="InterPro"/>
</dbReference>
<dbReference type="SMART" id="SM00129">
    <property type="entry name" value="KISc"/>
    <property type="match status" value="1"/>
</dbReference>
<feature type="binding site" evidence="5">
    <location>
        <begin position="96"/>
        <end position="103"/>
    </location>
    <ligand>
        <name>ATP</name>
        <dbReference type="ChEBI" id="CHEBI:30616"/>
    </ligand>
</feature>
<proteinExistence type="inferred from homology"/>
<dbReference type="InterPro" id="IPR036961">
    <property type="entry name" value="Kinesin_motor_dom_sf"/>
</dbReference>
<evidence type="ECO:0000259" key="8">
    <source>
        <dbReference type="PROSITE" id="PS50067"/>
    </source>
</evidence>
<evidence type="ECO:0000256" key="3">
    <source>
        <dbReference type="ARBA" id="ARBA00022840"/>
    </source>
</evidence>
<reference evidence="10" key="3">
    <citation type="submission" date="2015-06" db="UniProtKB">
        <authorList>
            <consortium name="EnsemblMetazoa"/>
        </authorList>
    </citation>
    <scope>IDENTIFICATION</scope>
</reference>
<dbReference type="InterPro" id="IPR027640">
    <property type="entry name" value="Kinesin-like_fam"/>
</dbReference>
<dbReference type="GO" id="GO:0005524">
    <property type="term" value="F:ATP binding"/>
    <property type="evidence" value="ECO:0007669"/>
    <property type="project" value="UniProtKB-UniRule"/>
</dbReference>
<dbReference type="InterPro" id="IPR027417">
    <property type="entry name" value="P-loop_NTPase"/>
</dbReference>
<evidence type="ECO:0000313" key="10">
    <source>
        <dbReference type="EnsemblMetazoa" id="CapteP157378"/>
    </source>
</evidence>
<dbReference type="OMA" id="FFFDKVY"/>
<gene>
    <name evidence="9" type="ORF">CAPTEDRAFT_157378</name>
</gene>
<dbReference type="AlphaFoldDB" id="R7TAH5"/>
<reference evidence="11" key="1">
    <citation type="submission" date="2012-12" db="EMBL/GenBank/DDBJ databases">
        <authorList>
            <person name="Hellsten U."/>
            <person name="Grimwood J."/>
            <person name="Chapman J.A."/>
            <person name="Shapiro H."/>
            <person name="Aerts A."/>
            <person name="Otillar R.P."/>
            <person name="Terry A.Y."/>
            <person name="Boore J.L."/>
            <person name="Simakov O."/>
            <person name="Marletaz F."/>
            <person name="Cho S.-J."/>
            <person name="Edsinger-Gonzales E."/>
            <person name="Havlak P."/>
            <person name="Kuo D.-H."/>
            <person name="Larsson T."/>
            <person name="Lv J."/>
            <person name="Arendt D."/>
            <person name="Savage R."/>
            <person name="Osoegawa K."/>
            <person name="de Jong P."/>
            <person name="Lindberg D.R."/>
            <person name="Seaver E.C."/>
            <person name="Weisblat D.A."/>
            <person name="Putnam N.H."/>
            <person name="Grigoriev I.V."/>
            <person name="Rokhsar D.S."/>
        </authorList>
    </citation>
    <scope>NUCLEOTIDE SEQUENCE</scope>
    <source>
        <strain evidence="11">I ESC-2004</strain>
    </source>
</reference>
<dbReference type="SUPFAM" id="SSF52540">
    <property type="entry name" value="P-loop containing nucleoside triphosphate hydrolases"/>
    <property type="match status" value="1"/>
</dbReference>
<keyword evidence="5 6" id="KW-0505">Motor protein</keyword>
<dbReference type="Gene3D" id="3.40.850.10">
    <property type="entry name" value="Kinesin motor domain"/>
    <property type="match status" value="1"/>
</dbReference>
<dbReference type="Proteomes" id="UP000014760">
    <property type="component" value="Unassembled WGS sequence"/>
</dbReference>
<dbReference type="PANTHER" id="PTHR47972">
    <property type="entry name" value="KINESIN-LIKE PROTEIN KLP-3"/>
    <property type="match status" value="1"/>
</dbReference>
<dbReference type="GO" id="GO:0008017">
    <property type="term" value="F:microtubule binding"/>
    <property type="evidence" value="ECO:0007669"/>
    <property type="project" value="InterPro"/>
</dbReference>
<reference evidence="9 11" key="2">
    <citation type="journal article" date="2013" name="Nature">
        <title>Insights into bilaterian evolution from three spiralian genomes.</title>
        <authorList>
            <person name="Simakov O."/>
            <person name="Marletaz F."/>
            <person name="Cho S.J."/>
            <person name="Edsinger-Gonzales E."/>
            <person name="Havlak P."/>
            <person name="Hellsten U."/>
            <person name="Kuo D.H."/>
            <person name="Larsson T."/>
            <person name="Lv J."/>
            <person name="Arendt D."/>
            <person name="Savage R."/>
            <person name="Osoegawa K."/>
            <person name="de Jong P."/>
            <person name="Grimwood J."/>
            <person name="Chapman J.A."/>
            <person name="Shapiro H."/>
            <person name="Aerts A."/>
            <person name="Otillar R.P."/>
            <person name="Terry A.Y."/>
            <person name="Boore J.L."/>
            <person name="Grigoriev I.V."/>
            <person name="Lindberg D.R."/>
            <person name="Seaver E.C."/>
            <person name="Weisblat D.A."/>
            <person name="Putnam N.H."/>
            <person name="Rokhsar D.S."/>
        </authorList>
    </citation>
    <scope>NUCLEOTIDE SEQUENCE</scope>
    <source>
        <strain evidence="9 11">I ESC-2004</strain>
    </source>
</reference>
<protein>
    <recommendedName>
        <fullName evidence="6">Kinesin-like protein</fullName>
    </recommendedName>
</protein>
<evidence type="ECO:0000256" key="6">
    <source>
        <dbReference type="RuleBase" id="RU000394"/>
    </source>
</evidence>
<dbReference type="PRINTS" id="PR00380">
    <property type="entry name" value="KINESINHEAVY"/>
</dbReference>
<keyword evidence="2 5" id="KW-0547">Nucleotide-binding</keyword>
<dbReference type="PANTHER" id="PTHR47972:SF65">
    <property type="entry name" value="KINESIN-LIKE PROTEIN"/>
    <property type="match status" value="1"/>
</dbReference>
<evidence type="ECO:0000313" key="11">
    <source>
        <dbReference type="Proteomes" id="UP000014760"/>
    </source>
</evidence>
<evidence type="ECO:0000256" key="5">
    <source>
        <dbReference type="PROSITE-ProRule" id="PRU00283"/>
    </source>
</evidence>
<dbReference type="OrthoDB" id="3176171at2759"/>
<keyword evidence="11" id="KW-1185">Reference proteome</keyword>
<sequence>MKELYQREALQRKLLYNKLQEMRGNIRVFCRCRHDNRVSCSLEFPNDQEVRLPDGRKMKFDRVFNPHTSQEEVFEDTKPIITSCVDGYNVCILAYGQTGSGKTFTMQGNHQQPGVNIRSIQELLRICQERDNIFFTLKASMVEIYNDTIQDILSHDVNQLELRSQGNKIHLPGLTEMLVENLDDINEIMDLGEQNRSVASTKMNSTSSRSHLIFMITVEGQDKASGAVSTGTLTLCDLAGSERVSKSEAQGQRLTEAAAINKSLSSLGQVFTALRTGQLHIPYRNSKLTHILQPSLGGDAKACLFVAVSPDEAHLSETSSTLQFGSNARHVALGQAKKNVREKGPSTAWNAQEGKSRGSRR</sequence>
<dbReference type="EMBL" id="KB311845">
    <property type="protein sequence ID" value="ELT88482.1"/>
    <property type="molecule type" value="Genomic_DNA"/>
</dbReference>
<evidence type="ECO:0000256" key="7">
    <source>
        <dbReference type="SAM" id="MobiDB-lite"/>
    </source>
</evidence>
<name>R7TAH5_CAPTE</name>
<dbReference type="InterPro" id="IPR001752">
    <property type="entry name" value="Kinesin_motor_dom"/>
</dbReference>
<feature type="domain" description="Kinesin motor" evidence="8">
    <location>
        <begin position="25"/>
        <end position="331"/>
    </location>
</feature>
<keyword evidence="4" id="KW-0963">Cytoplasm</keyword>
<feature type="region of interest" description="Disordered" evidence="7">
    <location>
        <begin position="336"/>
        <end position="361"/>
    </location>
</feature>
<keyword evidence="6" id="KW-0493">Microtubule</keyword>
<keyword evidence="4" id="KW-0206">Cytoskeleton</keyword>
<evidence type="ECO:0000313" key="9">
    <source>
        <dbReference type="EMBL" id="ELT88482.1"/>
    </source>
</evidence>
<dbReference type="GO" id="GO:0005874">
    <property type="term" value="C:microtubule"/>
    <property type="evidence" value="ECO:0007669"/>
    <property type="project" value="UniProtKB-KW"/>
</dbReference>
<dbReference type="PROSITE" id="PS50067">
    <property type="entry name" value="KINESIN_MOTOR_2"/>
    <property type="match status" value="1"/>
</dbReference>
<dbReference type="GO" id="GO:0003777">
    <property type="term" value="F:microtubule motor activity"/>
    <property type="evidence" value="ECO:0007669"/>
    <property type="project" value="InterPro"/>
</dbReference>
<keyword evidence="3 5" id="KW-0067">ATP-binding</keyword>
<evidence type="ECO:0000256" key="2">
    <source>
        <dbReference type="ARBA" id="ARBA00022741"/>
    </source>
</evidence>
<dbReference type="Pfam" id="PF00225">
    <property type="entry name" value="Kinesin"/>
    <property type="match status" value="1"/>
</dbReference>
<dbReference type="HOGENOM" id="CLU_001485_2_2_1"/>
<accession>R7TAH5</accession>
<dbReference type="EnsemblMetazoa" id="CapteT157378">
    <property type="protein sequence ID" value="CapteP157378"/>
    <property type="gene ID" value="CapteG157378"/>
</dbReference>
<dbReference type="PROSITE" id="PS00411">
    <property type="entry name" value="KINESIN_MOTOR_1"/>
    <property type="match status" value="1"/>
</dbReference>
<comment type="subcellular location">
    <subcellularLocation>
        <location evidence="1">Cytoplasm</location>
        <location evidence="1">Cytoskeleton</location>
    </subcellularLocation>
</comment>
<dbReference type="InterPro" id="IPR019821">
    <property type="entry name" value="Kinesin_motor_CS"/>
</dbReference>
<comment type="similarity">
    <text evidence="5 6">Belongs to the TRAFAC class myosin-kinesin ATPase superfamily. Kinesin family.</text>
</comment>